<dbReference type="Gene3D" id="3.30.920.30">
    <property type="entry name" value="Hypothetical protein"/>
    <property type="match status" value="1"/>
</dbReference>
<dbReference type="InterPro" id="IPR012933">
    <property type="entry name" value="HicA_mRNA_interferase"/>
</dbReference>
<comment type="similarity">
    <text evidence="1">Belongs to the HicA mRNA interferase family.</text>
</comment>
<evidence type="ECO:0000256" key="1">
    <source>
        <dbReference type="ARBA" id="ARBA00006620"/>
    </source>
</evidence>
<keyword evidence="7" id="KW-0346">Stress response</keyword>
<keyword evidence="4" id="KW-0255">Endonuclease</keyword>
<evidence type="ECO:0000256" key="3">
    <source>
        <dbReference type="ARBA" id="ARBA00022722"/>
    </source>
</evidence>
<accession>A0A4Q2R522</accession>
<dbReference type="EMBL" id="QYBC01000041">
    <property type="protein sequence ID" value="RYB01432.1"/>
    <property type="molecule type" value="Genomic_DNA"/>
</dbReference>
<evidence type="ECO:0000256" key="4">
    <source>
        <dbReference type="ARBA" id="ARBA00022759"/>
    </source>
</evidence>
<reference evidence="8 9" key="2">
    <citation type="submission" date="2019-02" db="EMBL/GenBank/DDBJ databases">
        <title>'Lichenibacterium ramalinii' gen. nov. sp. nov., 'Lichenibacterium minor' gen. nov. sp. nov.</title>
        <authorList>
            <person name="Pankratov T."/>
        </authorList>
    </citation>
    <scope>NUCLEOTIDE SEQUENCE [LARGE SCALE GENOMIC DNA]</scope>
    <source>
        <strain evidence="8 9">RmlP001</strain>
    </source>
</reference>
<gene>
    <name evidence="8" type="ORF">D3272_26150</name>
</gene>
<name>A0A4Q2R522_9HYPH</name>
<protein>
    <submittedName>
        <fullName evidence="8">Type II toxin-antitoxin system HicA family toxin</fullName>
    </submittedName>
</protein>
<evidence type="ECO:0000313" key="9">
    <source>
        <dbReference type="Proteomes" id="UP000289411"/>
    </source>
</evidence>
<proteinExistence type="inferred from homology"/>
<dbReference type="OrthoDB" id="9811409at2"/>
<dbReference type="InterPro" id="IPR038570">
    <property type="entry name" value="HicA_sf"/>
</dbReference>
<keyword evidence="6" id="KW-0694">RNA-binding</keyword>
<organism evidence="8 9">
    <name type="scientific">Lichenibacterium ramalinae</name>
    <dbReference type="NCBI Taxonomy" id="2316527"/>
    <lineage>
        <taxon>Bacteria</taxon>
        <taxon>Pseudomonadati</taxon>
        <taxon>Pseudomonadota</taxon>
        <taxon>Alphaproteobacteria</taxon>
        <taxon>Hyphomicrobiales</taxon>
        <taxon>Lichenihabitantaceae</taxon>
        <taxon>Lichenibacterium</taxon>
    </lineage>
</organism>
<evidence type="ECO:0000256" key="7">
    <source>
        <dbReference type="ARBA" id="ARBA00023016"/>
    </source>
</evidence>
<dbReference type="GO" id="GO:0004519">
    <property type="term" value="F:endonuclease activity"/>
    <property type="evidence" value="ECO:0007669"/>
    <property type="project" value="UniProtKB-KW"/>
</dbReference>
<dbReference type="AlphaFoldDB" id="A0A4Q2R522"/>
<dbReference type="Proteomes" id="UP000289411">
    <property type="component" value="Unassembled WGS sequence"/>
</dbReference>
<dbReference type="GO" id="GO:0016787">
    <property type="term" value="F:hydrolase activity"/>
    <property type="evidence" value="ECO:0007669"/>
    <property type="project" value="UniProtKB-KW"/>
</dbReference>
<keyword evidence="3" id="KW-0540">Nuclease</keyword>
<dbReference type="Pfam" id="PF07927">
    <property type="entry name" value="HicA_toxin"/>
    <property type="match status" value="1"/>
</dbReference>
<keyword evidence="9" id="KW-1185">Reference proteome</keyword>
<sequence length="72" mass="8187">MLTYREFIEILSRHGFTLHRHDDGSHQRWRAEKDGRPILVTVAAHGMNDTIPPGTLASMVRQSELGSSAFRK</sequence>
<evidence type="ECO:0000256" key="6">
    <source>
        <dbReference type="ARBA" id="ARBA00022884"/>
    </source>
</evidence>
<evidence type="ECO:0000256" key="2">
    <source>
        <dbReference type="ARBA" id="ARBA00022649"/>
    </source>
</evidence>
<keyword evidence="2" id="KW-1277">Toxin-antitoxin system</keyword>
<dbReference type="SUPFAM" id="SSF54786">
    <property type="entry name" value="YcfA/nrd intein domain"/>
    <property type="match status" value="1"/>
</dbReference>
<dbReference type="GO" id="GO:0003729">
    <property type="term" value="F:mRNA binding"/>
    <property type="evidence" value="ECO:0007669"/>
    <property type="project" value="InterPro"/>
</dbReference>
<keyword evidence="5" id="KW-0378">Hydrolase</keyword>
<comment type="caution">
    <text evidence="8">The sequence shown here is derived from an EMBL/GenBank/DDBJ whole genome shotgun (WGS) entry which is preliminary data.</text>
</comment>
<evidence type="ECO:0000313" key="8">
    <source>
        <dbReference type="EMBL" id="RYB01432.1"/>
    </source>
</evidence>
<evidence type="ECO:0000256" key="5">
    <source>
        <dbReference type="ARBA" id="ARBA00022801"/>
    </source>
</evidence>
<reference evidence="8 9" key="1">
    <citation type="submission" date="2018-09" db="EMBL/GenBank/DDBJ databases">
        <authorList>
            <person name="Grouzdev D.S."/>
            <person name="Krutkina M.S."/>
        </authorList>
    </citation>
    <scope>NUCLEOTIDE SEQUENCE [LARGE SCALE GENOMIC DNA]</scope>
    <source>
        <strain evidence="8 9">RmlP001</strain>
    </source>
</reference>